<proteinExistence type="predicted"/>
<dbReference type="Proteomes" id="UP000824107">
    <property type="component" value="Unassembled WGS sequence"/>
</dbReference>
<dbReference type="EMBL" id="DVNC01000056">
    <property type="protein sequence ID" value="HIU54057.1"/>
    <property type="molecule type" value="Genomic_DNA"/>
</dbReference>
<organism evidence="1 2">
    <name type="scientific">Candidatus Scatocola faecipullorum</name>
    <dbReference type="NCBI Taxonomy" id="2840917"/>
    <lineage>
        <taxon>Bacteria</taxon>
        <taxon>Pseudomonadati</taxon>
        <taxon>Pseudomonadota</taxon>
        <taxon>Alphaproteobacteria</taxon>
        <taxon>Rhodospirillales</taxon>
        <taxon>Rhodospirillaceae</taxon>
        <taxon>Rhodospirillaceae incertae sedis</taxon>
        <taxon>Candidatus Scatocola</taxon>
    </lineage>
</organism>
<sequence length="243" mass="28636">MKKEIYEAVEQFFNQLPLPQEVSDCWQNVTKEIPLPADIVVLMDDMYDTVGMASRLLYRMRENNIRVPLFYILGGNNRLLNQNDALVLQATALKLGIKYQNIRMYQYASDWNAKLEILNAEAAGKKVVFVTSRLGYLPLRKSLERSECLFSYGFNVAYEKLEDALTWVNANAAAGGLALLRKICRLYQEEDIPELLRGYGHYTFVGRLWVKFSVWQHRRSIKREREIMIRSYQRQFRRRNWAY</sequence>
<evidence type="ECO:0000313" key="1">
    <source>
        <dbReference type="EMBL" id="HIU54057.1"/>
    </source>
</evidence>
<evidence type="ECO:0000313" key="2">
    <source>
        <dbReference type="Proteomes" id="UP000824107"/>
    </source>
</evidence>
<name>A0A9D1M5S1_9PROT</name>
<accession>A0A9D1M5S1</accession>
<reference evidence="1" key="1">
    <citation type="submission" date="2020-10" db="EMBL/GenBank/DDBJ databases">
        <authorList>
            <person name="Gilroy R."/>
        </authorList>
    </citation>
    <scope>NUCLEOTIDE SEQUENCE</scope>
    <source>
        <strain evidence="1">ChiW3-316</strain>
    </source>
</reference>
<gene>
    <name evidence="1" type="ORF">IAD20_08275</name>
</gene>
<reference evidence="1" key="2">
    <citation type="journal article" date="2021" name="PeerJ">
        <title>Extensive microbial diversity within the chicken gut microbiome revealed by metagenomics and culture.</title>
        <authorList>
            <person name="Gilroy R."/>
            <person name="Ravi A."/>
            <person name="Getino M."/>
            <person name="Pursley I."/>
            <person name="Horton D.L."/>
            <person name="Alikhan N.F."/>
            <person name="Baker D."/>
            <person name="Gharbi K."/>
            <person name="Hall N."/>
            <person name="Watson M."/>
            <person name="Adriaenssens E.M."/>
            <person name="Foster-Nyarko E."/>
            <person name="Jarju S."/>
            <person name="Secka A."/>
            <person name="Antonio M."/>
            <person name="Oren A."/>
            <person name="Chaudhuri R.R."/>
            <person name="La Ragione R."/>
            <person name="Hildebrand F."/>
            <person name="Pallen M.J."/>
        </authorList>
    </citation>
    <scope>NUCLEOTIDE SEQUENCE</scope>
    <source>
        <strain evidence="1">ChiW3-316</strain>
    </source>
</reference>
<comment type="caution">
    <text evidence="1">The sequence shown here is derived from an EMBL/GenBank/DDBJ whole genome shotgun (WGS) entry which is preliminary data.</text>
</comment>
<protein>
    <submittedName>
        <fullName evidence="1">Uncharacterized protein</fullName>
    </submittedName>
</protein>
<dbReference type="AlphaFoldDB" id="A0A9D1M5S1"/>